<feature type="transmembrane region" description="Helical" evidence="1">
    <location>
        <begin position="123"/>
        <end position="145"/>
    </location>
</feature>
<accession>A0ABV5BY46</accession>
<dbReference type="EMBL" id="JBHIRY010000005">
    <property type="protein sequence ID" value="MFB5760202.1"/>
    <property type="molecule type" value="Genomic_DNA"/>
</dbReference>
<evidence type="ECO:0000313" key="2">
    <source>
        <dbReference type="EMBL" id="MFB5760202.1"/>
    </source>
</evidence>
<dbReference type="RefSeq" id="WP_375519377.1">
    <property type="nucleotide sequence ID" value="NZ_JBHIRY010000005.1"/>
</dbReference>
<gene>
    <name evidence="2" type="ORF">ACE5LO_07320</name>
</gene>
<comment type="caution">
    <text evidence="2">The sequence shown here is derived from an EMBL/GenBank/DDBJ whole genome shotgun (WGS) entry which is preliminary data.</text>
</comment>
<proteinExistence type="predicted"/>
<keyword evidence="1" id="KW-0472">Membrane</keyword>
<keyword evidence="3" id="KW-1185">Reference proteome</keyword>
<sequence>MKSKTDVNTEGVGGHAFREYAATSEYSGGGGGGGMDDILRRLDKLESQLESKVSKSDLEILDMKLQLNSANQTADLKSFISTELAKLPTEDRVKSIIDDKAKALDLATKTYVKEKTTSLHNKLILWIIGSGITISGLAITTYRVLFK</sequence>
<name>A0ABV5BY46_9BACL</name>
<protein>
    <submittedName>
        <fullName evidence="2">Uncharacterized protein</fullName>
    </submittedName>
</protein>
<reference evidence="2 3" key="1">
    <citation type="submission" date="2024-09" db="EMBL/GenBank/DDBJ databases">
        <title>Paenibacillus zeirhizospherea sp. nov., isolated from surface of the maize (Zea mays) roots in a horticulture field, Hungary.</title>
        <authorList>
            <person name="Marton D."/>
            <person name="Farkas M."/>
            <person name="Bedics A."/>
            <person name="Toth E."/>
            <person name="Tancsics A."/>
            <person name="Boka K."/>
            <person name="Marati G."/>
            <person name="Kriszt B."/>
            <person name="Cserhati M."/>
        </authorList>
    </citation>
    <scope>NUCLEOTIDE SEQUENCE [LARGE SCALE GENOMIC DNA]</scope>
    <source>
        <strain evidence="2 3">JCM 18446</strain>
    </source>
</reference>
<evidence type="ECO:0000256" key="1">
    <source>
        <dbReference type="SAM" id="Phobius"/>
    </source>
</evidence>
<keyword evidence="1" id="KW-0812">Transmembrane</keyword>
<keyword evidence="1" id="KW-1133">Transmembrane helix</keyword>
<evidence type="ECO:0000313" key="3">
    <source>
        <dbReference type="Proteomes" id="UP001580430"/>
    </source>
</evidence>
<dbReference type="Proteomes" id="UP001580430">
    <property type="component" value="Unassembled WGS sequence"/>
</dbReference>
<organism evidence="2 3">
    <name type="scientific">Paenibacillus medicaginis</name>
    <dbReference type="NCBI Taxonomy" id="1470560"/>
    <lineage>
        <taxon>Bacteria</taxon>
        <taxon>Bacillati</taxon>
        <taxon>Bacillota</taxon>
        <taxon>Bacilli</taxon>
        <taxon>Bacillales</taxon>
        <taxon>Paenibacillaceae</taxon>
        <taxon>Paenibacillus</taxon>
    </lineage>
</organism>